<dbReference type="Gene3D" id="3.30.470.20">
    <property type="entry name" value="ATP-grasp fold, B domain"/>
    <property type="match status" value="1"/>
</dbReference>
<protein>
    <recommendedName>
        <fullName evidence="2">ATP-grasp domain-containing protein</fullName>
    </recommendedName>
</protein>
<keyword evidence="4" id="KW-1185">Reference proteome</keyword>
<keyword evidence="1" id="KW-0547">Nucleotide-binding</keyword>
<dbReference type="Pfam" id="PF14395">
    <property type="entry name" value="COOH-NH2_lig"/>
    <property type="match status" value="1"/>
</dbReference>
<name>A0A919RXC2_9CLOT</name>
<sequence length="1009" mass="117897">MKLTIITDGSPEGVKIENLLKDEGISSKLYSSYQIRWGNWIDQGDKVTTFNSCTAIKNTSDKEQVILILGKNHINCPRRIKPGKKTIFPIIGRMFEHSNGGTDIIVIDSISEYKKSDREYFVEYIKLEEEYRIHVMDGKVFFIEEKYLPKKIHLKKYYKVKRISPSKLKKISFNARKDELFKEQIYCSDDLDEFENQSDIIIRSKEFGWRLRRTDLNYLSSNEKDKLVTIAIKSVYALGLDFGVVTIGKSLDGKFYALDVDASCKYMSKNCLDAYVKEFSNLLLKYDNLMNRKINVTIGADPECMLKDKDTNSLIYASDFFGKKGLYGLDDRSIESGKRCYPLVELRPQYSTNPRDVVESIKYILKMIGETIDYKNIGLYAGSMPLLDYWVGGHIHFGIQPNYKLIRALDNYLALPVMMIENSYSSRKRRIKYGALGNYRLKSYGGFEYCTLSSWLINPEITTGILCLAKVIAQEYLNLNEEFICNYSDIRAFYQVNKNYFKDKVGKILKNISETHTFIQYSKELRPLFKRIMECKEWDETTDLKENWSIPSSNEVYKQTLRCFIPKKKREELNIKQGSTITIMIGRNKYMVKVYPKDDFSPEKDSLVSFSEDICKEIGIKGDDCVGLWFDDKDKIFRAGPILGILSYREEDPLGPFARQTSLFKKLIKLSKYKGIITYVFTIWDADWKNHQVKGYTYDFEKEKWIKRYFKIPNVIYDRGDVYTEEHYGKYFTKYIDYTNKYDIKSINSLDCINLTNDKWNIHCLLESDERTKEYQIDTFLYEKDKLLKDCIDRYKHVFLKLRKGSRSKGIISVEKLDDRYCELTYKNLHDQTVKMKVNRAELTSAVTDLFDKFDCSPSDYIIQKAIPLSKYLGRKFEIRVVMQKNGEGFWLRTCMVARVSGKNKKFMTPYEEYDIKSSVVMSTCFGDNAEKIVEDIRKASRKVVELIDNKQIQAGEIAIDFAIDKDSNVFIIELNSKPDNLLSTIGAYKMRNTALYRLLEYVKFLAYK</sequence>
<gene>
    <name evidence="3" type="ORF">CPJCM30710_06800</name>
</gene>
<evidence type="ECO:0000313" key="3">
    <source>
        <dbReference type="EMBL" id="GIM28014.1"/>
    </source>
</evidence>
<evidence type="ECO:0000259" key="2">
    <source>
        <dbReference type="PROSITE" id="PS50975"/>
    </source>
</evidence>
<evidence type="ECO:0000313" key="4">
    <source>
        <dbReference type="Proteomes" id="UP000679179"/>
    </source>
</evidence>
<reference evidence="3" key="1">
    <citation type="submission" date="2021-03" db="EMBL/GenBank/DDBJ databases">
        <title>Taxonomic study of Clostridium polyendosporum from meadow-gley soil under rice.</title>
        <authorList>
            <person name="Kobayashi H."/>
            <person name="Tanizawa Y."/>
            <person name="Yagura M."/>
        </authorList>
    </citation>
    <scope>NUCLEOTIDE SEQUENCE</scope>
    <source>
        <strain evidence="3">JCM 30710</strain>
    </source>
</reference>
<dbReference type="GO" id="GO:0005524">
    <property type="term" value="F:ATP binding"/>
    <property type="evidence" value="ECO:0007669"/>
    <property type="project" value="UniProtKB-UniRule"/>
</dbReference>
<dbReference type="InterPro" id="IPR011761">
    <property type="entry name" value="ATP-grasp"/>
</dbReference>
<dbReference type="RefSeq" id="WP_212902760.1">
    <property type="nucleotide sequence ID" value="NZ_BOPZ01000004.1"/>
</dbReference>
<dbReference type="Pfam" id="PF14398">
    <property type="entry name" value="ATPgrasp_YheCD"/>
    <property type="match status" value="1"/>
</dbReference>
<dbReference type="InterPro" id="IPR025681">
    <property type="entry name" value="COOH-NH2_lig"/>
</dbReference>
<dbReference type="PROSITE" id="PS50975">
    <property type="entry name" value="ATP_GRASP"/>
    <property type="match status" value="1"/>
</dbReference>
<evidence type="ECO:0000256" key="1">
    <source>
        <dbReference type="PROSITE-ProRule" id="PRU00409"/>
    </source>
</evidence>
<dbReference type="SUPFAM" id="SSF56059">
    <property type="entry name" value="Glutathione synthetase ATP-binding domain-like"/>
    <property type="match status" value="2"/>
</dbReference>
<keyword evidence="1" id="KW-0067">ATP-binding</keyword>
<dbReference type="EMBL" id="BOPZ01000004">
    <property type="protein sequence ID" value="GIM28014.1"/>
    <property type="molecule type" value="Genomic_DNA"/>
</dbReference>
<dbReference type="GO" id="GO:0046872">
    <property type="term" value="F:metal ion binding"/>
    <property type="evidence" value="ECO:0007669"/>
    <property type="project" value="InterPro"/>
</dbReference>
<comment type="caution">
    <text evidence="3">The sequence shown here is derived from an EMBL/GenBank/DDBJ whole genome shotgun (WGS) entry which is preliminary data.</text>
</comment>
<dbReference type="Proteomes" id="UP000679179">
    <property type="component" value="Unassembled WGS sequence"/>
</dbReference>
<dbReference type="AlphaFoldDB" id="A0A919RXC2"/>
<feature type="domain" description="ATP-grasp" evidence="2">
    <location>
        <begin position="769"/>
        <end position="1005"/>
    </location>
</feature>
<dbReference type="InterPro" id="IPR026838">
    <property type="entry name" value="YheC/D"/>
</dbReference>
<accession>A0A919RXC2</accession>
<proteinExistence type="predicted"/>
<organism evidence="3 4">
    <name type="scientific">Clostridium polyendosporum</name>
    <dbReference type="NCBI Taxonomy" id="69208"/>
    <lineage>
        <taxon>Bacteria</taxon>
        <taxon>Bacillati</taxon>
        <taxon>Bacillota</taxon>
        <taxon>Clostridia</taxon>
        <taxon>Eubacteriales</taxon>
        <taxon>Clostridiaceae</taxon>
        <taxon>Clostridium</taxon>
    </lineage>
</organism>